<evidence type="ECO:0000313" key="2">
    <source>
        <dbReference type="Proteomes" id="UP001195483"/>
    </source>
</evidence>
<accession>A0AAE0TM67</accession>
<dbReference type="EMBL" id="JAEAOA010000686">
    <property type="protein sequence ID" value="KAK3612280.1"/>
    <property type="molecule type" value="Genomic_DNA"/>
</dbReference>
<sequence length="118" mass="14029">MGNLRFDVEKELDQFTTRSIYVFIRYLKNRANYQVVTKERQTITNTHGYDIFQVSDKRAVYIYRRCIDIAKTLFRQKLKMEEEADGCTDGLKDTNFLHHDLIQWRVFLKGALTSLLSL</sequence>
<evidence type="ECO:0000313" key="1">
    <source>
        <dbReference type="EMBL" id="KAK3612280.1"/>
    </source>
</evidence>
<gene>
    <name evidence="1" type="ORF">CHS0354_010995</name>
</gene>
<comment type="caution">
    <text evidence="1">The sequence shown here is derived from an EMBL/GenBank/DDBJ whole genome shotgun (WGS) entry which is preliminary data.</text>
</comment>
<reference evidence="1" key="1">
    <citation type="journal article" date="2021" name="Genome Biol. Evol.">
        <title>A High-Quality Reference Genome for a Parasitic Bivalve with Doubly Uniparental Inheritance (Bivalvia: Unionida).</title>
        <authorList>
            <person name="Smith C.H."/>
        </authorList>
    </citation>
    <scope>NUCLEOTIDE SEQUENCE</scope>
    <source>
        <strain evidence="1">CHS0354</strain>
    </source>
</reference>
<organism evidence="1 2">
    <name type="scientific">Potamilus streckersoni</name>
    <dbReference type="NCBI Taxonomy" id="2493646"/>
    <lineage>
        <taxon>Eukaryota</taxon>
        <taxon>Metazoa</taxon>
        <taxon>Spiralia</taxon>
        <taxon>Lophotrochozoa</taxon>
        <taxon>Mollusca</taxon>
        <taxon>Bivalvia</taxon>
        <taxon>Autobranchia</taxon>
        <taxon>Heteroconchia</taxon>
        <taxon>Palaeoheterodonta</taxon>
        <taxon>Unionida</taxon>
        <taxon>Unionoidea</taxon>
        <taxon>Unionidae</taxon>
        <taxon>Ambleminae</taxon>
        <taxon>Lampsilini</taxon>
        <taxon>Potamilus</taxon>
    </lineage>
</organism>
<dbReference type="AlphaFoldDB" id="A0AAE0TM67"/>
<name>A0AAE0TM67_9BIVA</name>
<keyword evidence="2" id="KW-1185">Reference proteome</keyword>
<protein>
    <submittedName>
        <fullName evidence="1">Uncharacterized protein</fullName>
    </submittedName>
</protein>
<reference evidence="1" key="3">
    <citation type="submission" date="2023-05" db="EMBL/GenBank/DDBJ databases">
        <authorList>
            <person name="Smith C.H."/>
        </authorList>
    </citation>
    <scope>NUCLEOTIDE SEQUENCE</scope>
    <source>
        <strain evidence="1">CHS0354</strain>
        <tissue evidence="1">Mantle</tissue>
    </source>
</reference>
<reference evidence="1" key="2">
    <citation type="journal article" date="2021" name="Genome Biol. Evol.">
        <title>Developing a high-quality reference genome for a parasitic bivalve with doubly uniparental inheritance (Bivalvia: Unionida).</title>
        <authorList>
            <person name="Smith C.H."/>
        </authorList>
    </citation>
    <scope>NUCLEOTIDE SEQUENCE</scope>
    <source>
        <strain evidence="1">CHS0354</strain>
        <tissue evidence="1">Mantle</tissue>
    </source>
</reference>
<proteinExistence type="predicted"/>
<dbReference type="Proteomes" id="UP001195483">
    <property type="component" value="Unassembled WGS sequence"/>
</dbReference>